<dbReference type="PANTHER" id="PTHR19278:SF9">
    <property type="entry name" value="URIDINE 5'-MONOPHOSPHATE SYNTHASE"/>
    <property type="match status" value="1"/>
</dbReference>
<comment type="pathway">
    <text evidence="1 7">Pyrimidine metabolism; UMP biosynthesis via de novo pathway; UMP from orotate: step 1/2.</text>
</comment>
<keyword evidence="4 7" id="KW-0808">Transferase</keyword>
<dbReference type="NCBIfam" id="TIGR01367">
    <property type="entry name" value="pyrE_Therm"/>
    <property type="match status" value="1"/>
</dbReference>
<sequence>MNEAEVRQIFVETGAILEGHFLLTSGLHSPLYVEKFQVLQYPKHTENLCAAMAERFANDNIELVIGPVTGGIILAHEVGKHLGTRAIFTERENGKMTLRRGFVIEKGQRVLIVEDIVTTGGSVKEVVDVVREHGGVPVAVGMLVDRSGGKADFGIPAQALLHLTVPTYQSQDCPLCKEGIAITKRGSRKL</sequence>
<evidence type="ECO:0000256" key="5">
    <source>
        <dbReference type="ARBA" id="ARBA00022842"/>
    </source>
</evidence>
<dbReference type="GO" id="GO:0000287">
    <property type="term" value="F:magnesium ion binding"/>
    <property type="evidence" value="ECO:0007669"/>
    <property type="project" value="UniProtKB-UniRule"/>
</dbReference>
<dbReference type="SUPFAM" id="SSF53271">
    <property type="entry name" value="PRTase-like"/>
    <property type="match status" value="1"/>
</dbReference>
<keyword evidence="5 7" id="KW-0460">Magnesium</keyword>
<evidence type="ECO:0000313" key="9">
    <source>
        <dbReference type="EMBL" id="CQR73504.1"/>
    </source>
</evidence>
<evidence type="ECO:0000256" key="1">
    <source>
        <dbReference type="ARBA" id="ARBA00004889"/>
    </source>
</evidence>
<dbReference type="GO" id="GO:0019856">
    <property type="term" value="P:pyrimidine nucleobase biosynthetic process"/>
    <property type="evidence" value="ECO:0007669"/>
    <property type="project" value="InterPro"/>
</dbReference>
<dbReference type="InterPro" id="IPR029057">
    <property type="entry name" value="PRTase-like"/>
</dbReference>
<comment type="cofactor">
    <cofactor evidence="7">
        <name>Mg(2+)</name>
        <dbReference type="ChEBI" id="CHEBI:18420"/>
    </cofactor>
</comment>
<keyword evidence="6 7" id="KW-0665">Pyrimidine biosynthesis</keyword>
<dbReference type="Proteomes" id="UP000049855">
    <property type="component" value="Unassembled WGS sequence"/>
</dbReference>
<evidence type="ECO:0000256" key="7">
    <source>
        <dbReference type="HAMAP-Rule" id="MF_01208"/>
    </source>
</evidence>
<keyword evidence="3 7" id="KW-0328">Glycosyltransferase</keyword>
<name>A0A0U1L3L9_9FIRM</name>
<proteinExistence type="inferred from homology"/>
<dbReference type="EMBL" id="CTRP01000013">
    <property type="protein sequence ID" value="CQR73504.1"/>
    <property type="molecule type" value="Genomic_DNA"/>
</dbReference>
<dbReference type="AlphaFoldDB" id="A0A0U1L3L9"/>
<dbReference type="PANTHER" id="PTHR19278">
    <property type="entry name" value="OROTATE PHOSPHORIBOSYLTRANSFERASE"/>
    <property type="match status" value="1"/>
</dbReference>
<dbReference type="CDD" id="cd06223">
    <property type="entry name" value="PRTases_typeI"/>
    <property type="match status" value="1"/>
</dbReference>
<organism evidence="9 10">
    <name type="scientific">Sporomusa ovata</name>
    <dbReference type="NCBI Taxonomy" id="2378"/>
    <lineage>
        <taxon>Bacteria</taxon>
        <taxon>Bacillati</taxon>
        <taxon>Bacillota</taxon>
        <taxon>Negativicutes</taxon>
        <taxon>Selenomonadales</taxon>
        <taxon>Sporomusaceae</taxon>
        <taxon>Sporomusa</taxon>
    </lineage>
</organism>
<dbReference type="InterPro" id="IPR000836">
    <property type="entry name" value="PRTase_dom"/>
</dbReference>
<evidence type="ECO:0000259" key="8">
    <source>
        <dbReference type="Pfam" id="PF00156"/>
    </source>
</evidence>
<dbReference type="EC" id="2.4.2.10" evidence="2 7"/>
<comment type="caution">
    <text evidence="7">Lacks conserved residue(s) required for the propagation of feature annotation.</text>
</comment>
<reference evidence="10" key="1">
    <citation type="submission" date="2015-03" db="EMBL/GenBank/DDBJ databases">
        <authorList>
            <person name="Nijsse Bart"/>
        </authorList>
    </citation>
    <scope>NUCLEOTIDE SEQUENCE [LARGE SCALE GENOMIC DNA]</scope>
</reference>
<evidence type="ECO:0000256" key="2">
    <source>
        <dbReference type="ARBA" id="ARBA00011971"/>
    </source>
</evidence>
<feature type="domain" description="Phosphoribosyltransferase" evidence="8">
    <location>
        <begin position="51"/>
        <end position="149"/>
    </location>
</feature>
<dbReference type="GO" id="GO:0004588">
    <property type="term" value="F:orotate phosphoribosyltransferase activity"/>
    <property type="evidence" value="ECO:0007669"/>
    <property type="project" value="UniProtKB-UniRule"/>
</dbReference>
<evidence type="ECO:0000313" key="10">
    <source>
        <dbReference type="Proteomes" id="UP000049855"/>
    </source>
</evidence>
<dbReference type="Gene3D" id="3.40.50.2020">
    <property type="match status" value="1"/>
</dbReference>
<dbReference type="Pfam" id="PF00156">
    <property type="entry name" value="Pribosyltran"/>
    <property type="match status" value="1"/>
</dbReference>
<protein>
    <recommendedName>
        <fullName evidence="2 7">Orotate phosphoribosyltransferase</fullName>
        <shortName evidence="7">OPRT</shortName>
        <shortName evidence="7">OPRTase</shortName>
        <ecNumber evidence="2 7">2.4.2.10</ecNumber>
    </recommendedName>
</protein>
<dbReference type="InterPro" id="IPR023031">
    <property type="entry name" value="OPRT"/>
</dbReference>
<keyword evidence="10" id="KW-1185">Reference proteome</keyword>
<dbReference type="GO" id="GO:0044205">
    <property type="term" value="P:'de novo' UMP biosynthetic process"/>
    <property type="evidence" value="ECO:0007669"/>
    <property type="project" value="UniProtKB-UniRule"/>
</dbReference>
<comment type="function">
    <text evidence="7">Catalyzes the transfer of a ribosyl phosphate group from 5-phosphoribose 1-diphosphate to orotate, leading to the formation of orotidine monophosphate (OMP).</text>
</comment>
<feature type="binding site" evidence="7">
    <location>
        <position position="146"/>
    </location>
    <ligand>
        <name>orotate</name>
        <dbReference type="ChEBI" id="CHEBI:30839"/>
    </ligand>
</feature>
<comment type="subunit">
    <text evidence="7">Homodimer.</text>
</comment>
<dbReference type="RefSeq" id="WP_021171469.1">
    <property type="nucleotide sequence ID" value="NZ_CTRP01000013.1"/>
</dbReference>
<accession>A0A0U1L3L9</accession>
<dbReference type="HAMAP" id="MF_01208">
    <property type="entry name" value="PyrE"/>
    <property type="match status" value="1"/>
</dbReference>
<dbReference type="InterPro" id="IPR006273">
    <property type="entry name" value="Orotate_PRibTrfase_bac"/>
</dbReference>
<gene>
    <name evidence="7" type="primary">pyrE</name>
    <name evidence="9" type="ORF">SpAn4DRAFT_5165</name>
</gene>
<feature type="binding site" evidence="7">
    <location>
        <position position="118"/>
    </location>
    <ligand>
        <name>orotate</name>
        <dbReference type="ChEBI" id="CHEBI:30839"/>
    </ligand>
</feature>
<comment type="similarity">
    <text evidence="7">Belongs to the purine/pyrimidine phosphoribosyltransferase family. PyrE subfamily.</text>
</comment>
<evidence type="ECO:0000256" key="3">
    <source>
        <dbReference type="ARBA" id="ARBA00022676"/>
    </source>
</evidence>
<feature type="binding site" description="in other chain" evidence="7">
    <location>
        <begin position="114"/>
        <end position="122"/>
    </location>
    <ligand>
        <name>5-phospho-alpha-D-ribose 1-diphosphate</name>
        <dbReference type="ChEBI" id="CHEBI:58017"/>
        <note>ligand shared between dimeric partners</note>
    </ligand>
</feature>
<evidence type="ECO:0000256" key="6">
    <source>
        <dbReference type="ARBA" id="ARBA00022975"/>
    </source>
</evidence>
<dbReference type="UniPathway" id="UPA00070">
    <property type="reaction ID" value="UER00119"/>
</dbReference>
<comment type="catalytic activity">
    <reaction evidence="7">
        <text>orotidine 5'-phosphate + diphosphate = orotate + 5-phospho-alpha-D-ribose 1-diphosphate</text>
        <dbReference type="Rhea" id="RHEA:10380"/>
        <dbReference type="ChEBI" id="CHEBI:30839"/>
        <dbReference type="ChEBI" id="CHEBI:33019"/>
        <dbReference type="ChEBI" id="CHEBI:57538"/>
        <dbReference type="ChEBI" id="CHEBI:58017"/>
        <dbReference type="EC" id="2.4.2.10"/>
    </reaction>
</comment>
<evidence type="ECO:0000256" key="4">
    <source>
        <dbReference type="ARBA" id="ARBA00022679"/>
    </source>
</evidence>